<feature type="transmembrane region" description="Helical" evidence="2">
    <location>
        <begin position="45"/>
        <end position="68"/>
    </location>
</feature>
<keyword evidence="2" id="KW-1133">Transmembrane helix</keyword>
<dbReference type="Proteomes" id="UP001442494">
    <property type="component" value="Unassembled WGS sequence"/>
</dbReference>
<dbReference type="CDD" id="cd05237">
    <property type="entry name" value="UDP_invert_4-6DH_SDR_e"/>
    <property type="match status" value="1"/>
</dbReference>
<evidence type="ECO:0000256" key="1">
    <source>
        <dbReference type="ARBA" id="ARBA00007430"/>
    </source>
</evidence>
<evidence type="ECO:0000256" key="2">
    <source>
        <dbReference type="SAM" id="Phobius"/>
    </source>
</evidence>
<evidence type="ECO:0000313" key="5">
    <source>
        <dbReference type="Proteomes" id="UP001442494"/>
    </source>
</evidence>
<dbReference type="SUPFAM" id="SSF51735">
    <property type="entry name" value="NAD(P)-binding Rossmann-fold domains"/>
    <property type="match status" value="2"/>
</dbReference>
<sequence length="632" mass="69763">MPKRVIFPSVYRLGQLSLDGFVAWFACSFAFWLRFDGAIAFDHQALAWILPLVAIPGRLLVQTGFGLYQQVWRLFGLKDAIALFQAVTVYSLLVLAMTRAIFPSFMPILGIPLSIAAIDWSFCLLLMAALRYARRWSVNHPQMRSRFSQPQRVLLVGAGMAGSQIVQEARQNPHLNLEIVGFVDDDPTKVGRKVEGVPVLGSSEQMVAIALALNVDEVLISMPSASAAKIRKLLNFAVGTNLKLKALPGQAEILRDRTLTPQARKIQIQDILGRPEIRLDLATEFSVQFPSARSQFKNRTVLVTGAGGTIGSEICRQLSRLELKNLLLLGRGENSIFNIEQELRRDFPNLVTTPLIGDIRSFPRMQDIFNTWKPEIVFHAAAHKHVPLMQHNPTEAIENNALGSAQLAALADACKVETFVMISTDKAVDPSNFMGLSKRLAELMVKAYATKSHTRFLVVRFGNVLGSRGSVVPIFQQQIARGGPVTVTDKSMTRYFMTTPEAAQLVIHSLAVGKSGQTLILDMGQPVNIFELAEQMIHLAGLTPNIDIPICITGLRPGEKLHESLINSHEKVMLTEHPKILAVFSHLPPAEAALSEVITTLKEAITNRLSADELWAVAQKCILTLEARISKI</sequence>
<feature type="transmembrane region" description="Helical" evidence="2">
    <location>
        <begin position="12"/>
        <end position="33"/>
    </location>
</feature>
<accession>A0ABV0JQF3</accession>
<dbReference type="PANTHER" id="PTHR43318:SF1">
    <property type="entry name" value="POLYSACCHARIDE BIOSYNTHESIS PROTEIN EPSC-RELATED"/>
    <property type="match status" value="1"/>
</dbReference>
<keyword evidence="2" id="KW-0472">Membrane</keyword>
<gene>
    <name evidence="4" type="ORF">NDI37_14660</name>
</gene>
<name>A0ABV0JQF3_9CYAN</name>
<dbReference type="PANTHER" id="PTHR43318">
    <property type="entry name" value="UDP-N-ACETYLGLUCOSAMINE 4,6-DEHYDRATASE"/>
    <property type="match status" value="1"/>
</dbReference>
<evidence type="ECO:0000259" key="3">
    <source>
        <dbReference type="Pfam" id="PF02719"/>
    </source>
</evidence>
<comment type="caution">
    <text evidence="4">The sequence shown here is derived from an EMBL/GenBank/DDBJ whole genome shotgun (WGS) entry which is preliminary data.</text>
</comment>
<evidence type="ECO:0000313" key="4">
    <source>
        <dbReference type="EMBL" id="MEP0865709.1"/>
    </source>
</evidence>
<protein>
    <submittedName>
        <fullName evidence="4">Polysaccharide biosynthesis protein</fullName>
    </submittedName>
</protein>
<proteinExistence type="inferred from homology"/>
<dbReference type="EMBL" id="JAMPKK010000031">
    <property type="protein sequence ID" value="MEP0865709.1"/>
    <property type="molecule type" value="Genomic_DNA"/>
</dbReference>
<feature type="transmembrane region" description="Helical" evidence="2">
    <location>
        <begin position="80"/>
        <end position="102"/>
    </location>
</feature>
<dbReference type="Pfam" id="PF13727">
    <property type="entry name" value="CoA_binding_3"/>
    <property type="match status" value="1"/>
</dbReference>
<dbReference type="Pfam" id="PF02719">
    <property type="entry name" value="Polysacc_synt_2"/>
    <property type="match status" value="1"/>
</dbReference>
<dbReference type="RefSeq" id="WP_190421718.1">
    <property type="nucleotide sequence ID" value="NZ_JAMPKK010000031.1"/>
</dbReference>
<dbReference type="Gene3D" id="3.40.50.720">
    <property type="entry name" value="NAD(P)-binding Rossmann-like Domain"/>
    <property type="match status" value="2"/>
</dbReference>
<comment type="similarity">
    <text evidence="1">Belongs to the polysaccharide synthase family.</text>
</comment>
<organism evidence="4 5">
    <name type="scientific">Funiculus sociatus GB2-A5</name>
    <dbReference type="NCBI Taxonomy" id="2933946"/>
    <lineage>
        <taxon>Bacteria</taxon>
        <taxon>Bacillati</taxon>
        <taxon>Cyanobacteriota</taxon>
        <taxon>Cyanophyceae</taxon>
        <taxon>Coleofasciculales</taxon>
        <taxon>Coleofasciculaceae</taxon>
        <taxon>Funiculus</taxon>
    </lineage>
</organism>
<feature type="domain" description="Polysaccharide biosynthesis protein CapD-like" evidence="3">
    <location>
        <begin position="301"/>
        <end position="583"/>
    </location>
</feature>
<dbReference type="InterPro" id="IPR003869">
    <property type="entry name" value="Polysac_CapD-like"/>
</dbReference>
<reference evidence="4 5" key="1">
    <citation type="submission" date="2022-04" db="EMBL/GenBank/DDBJ databases">
        <title>Positive selection, recombination, and allopatry shape intraspecific diversity of widespread and dominant cyanobacteria.</title>
        <authorList>
            <person name="Wei J."/>
            <person name="Shu W."/>
            <person name="Hu C."/>
        </authorList>
    </citation>
    <scope>NUCLEOTIDE SEQUENCE [LARGE SCALE GENOMIC DNA]</scope>
    <source>
        <strain evidence="4 5">GB2-A5</strain>
    </source>
</reference>
<keyword evidence="2" id="KW-0812">Transmembrane</keyword>
<keyword evidence="5" id="KW-1185">Reference proteome</keyword>
<dbReference type="InterPro" id="IPR036291">
    <property type="entry name" value="NAD(P)-bd_dom_sf"/>
</dbReference>
<dbReference type="InterPro" id="IPR051203">
    <property type="entry name" value="Polysaccharide_Synthase-Rel"/>
</dbReference>